<name>A0A4U1EZ13_MONMO</name>
<feature type="region of interest" description="Disordered" evidence="1">
    <location>
        <begin position="36"/>
        <end position="74"/>
    </location>
</feature>
<proteinExistence type="predicted"/>
<reference evidence="3" key="1">
    <citation type="journal article" date="2019" name="IScience">
        <title>Narwhal Genome Reveals Long-Term Low Genetic Diversity despite Current Large Abundance Size.</title>
        <authorList>
            <person name="Westbury M.V."/>
            <person name="Petersen B."/>
            <person name="Garde E."/>
            <person name="Heide-Jorgensen M.P."/>
            <person name="Lorenzen E.D."/>
        </authorList>
    </citation>
    <scope>NUCLEOTIDE SEQUENCE [LARGE SCALE GENOMIC DNA]</scope>
</reference>
<evidence type="ECO:0000313" key="2">
    <source>
        <dbReference type="EMBL" id="TKC42078.1"/>
    </source>
</evidence>
<feature type="region of interest" description="Disordered" evidence="1">
    <location>
        <begin position="1"/>
        <end position="21"/>
    </location>
</feature>
<feature type="non-terminal residue" evidence="2">
    <location>
        <position position="1"/>
    </location>
</feature>
<evidence type="ECO:0000256" key="1">
    <source>
        <dbReference type="SAM" id="MobiDB-lite"/>
    </source>
</evidence>
<protein>
    <submittedName>
        <fullName evidence="2">Uncharacterized protein</fullName>
    </submittedName>
</protein>
<accession>A0A4U1EZ13</accession>
<dbReference type="EMBL" id="RWIC01000580">
    <property type="protein sequence ID" value="TKC42078.1"/>
    <property type="molecule type" value="Genomic_DNA"/>
</dbReference>
<dbReference type="Proteomes" id="UP000308365">
    <property type="component" value="Unassembled WGS sequence"/>
</dbReference>
<gene>
    <name evidence="2" type="ORF">EI555_002611</name>
</gene>
<sequence>TRSLRTTSFPGFASLPGAGQLPAFLTFGRRATSGRLISGRASLPAPPARPPGPHAPGAAPAGSGGQVTDEEGTA</sequence>
<organism evidence="2 3">
    <name type="scientific">Monodon monoceros</name>
    <name type="common">Narwhal</name>
    <name type="synonym">Ceratodon monodon</name>
    <dbReference type="NCBI Taxonomy" id="40151"/>
    <lineage>
        <taxon>Eukaryota</taxon>
        <taxon>Metazoa</taxon>
        <taxon>Chordata</taxon>
        <taxon>Craniata</taxon>
        <taxon>Vertebrata</taxon>
        <taxon>Euteleostomi</taxon>
        <taxon>Mammalia</taxon>
        <taxon>Eutheria</taxon>
        <taxon>Laurasiatheria</taxon>
        <taxon>Artiodactyla</taxon>
        <taxon>Whippomorpha</taxon>
        <taxon>Cetacea</taxon>
        <taxon>Odontoceti</taxon>
        <taxon>Monodontidae</taxon>
        <taxon>Monodon</taxon>
    </lineage>
</organism>
<dbReference type="AlphaFoldDB" id="A0A4U1EZ13"/>
<feature type="compositionally biased region" description="Pro residues" evidence="1">
    <location>
        <begin position="44"/>
        <end position="54"/>
    </location>
</feature>
<evidence type="ECO:0000313" key="3">
    <source>
        <dbReference type="Proteomes" id="UP000308365"/>
    </source>
</evidence>
<feature type="non-terminal residue" evidence="2">
    <location>
        <position position="74"/>
    </location>
</feature>
<comment type="caution">
    <text evidence="2">The sequence shown here is derived from an EMBL/GenBank/DDBJ whole genome shotgun (WGS) entry which is preliminary data.</text>
</comment>